<evidence type="ECO:0000256" key="1">
    <source>
        <dbReference type="SAM" id="Phobius"/>
    </source>
</evidence>
<accession>A0A1L4A0N7</accession>
<proteinExistence type="predicted"/>
<dbReference type="OrthoDB" id="7478199at2"/>
<dbReference type="RefSeq" id="WP_019053940.1">
    <property type="nucleotide sequence ID" value="NZ_CP018224.1"/>
</dbReference>
<keyword evidence="2" id="KW-0614">Plasmid</keyword>
<dbReference type="InterPro" id="IPR028140">
    <property type="entry name" value="TraM"/>
</dbReference>
<name>A0A1L4A0N7_9SPHN</name>
<dbReference type="EMBL" id="CP018224">
    <property type="protein sequence ID" value="API61436.1"/>
    <property type="molecule type" value="Genomic_DNA"/>
</dbReference>
<gene>
    <name evidence="2" type="ORF">BSL82_18520</name>
</gene>
<dbReference type="Pfam" id="PF11657">
    <property type="entry name" value="Activator-TraM"/>
    <property type="match status" value="1"/>
</dbReference>
<dbReference type="KEGG" id="sphj:BSL82_18520"/>
<keyword evidence="1" id="KW-1133">Transmembrane helix</keyword>
<organism evidence="2 3">
    <name type="scientific">Tardibacter chloracetimidivorans</name>
    <dbReference type="NCBI Taxonomy" id="1921510"/>
    <lineage>
        <taxon>Bacteria</taxon>
        <taxon>Pseudomonadati</taxon>
        <taxon>Pseudomonadota</taxon>
        <taxon>Alphaproteobacteria</taxon>
        <taxon>Sphingomonadales</taxon>
        <taxon>Sphingomonadaceae</taxon>
        <taxon>Tardibacter</taxon>
    </lineage>
</organism>
<protein>
    <submittedName>
        <fullName evidence="2">Conjugal transfer protein TraM</fullName>
    </submittedName>
</protein>
<geneLocation type="plasmid" evidence="3">
    <name>phsl3</name>
</geneLocation>
<feature type="transmembrane region" description="Helical" evidence="1">
    <location>
        <begin position="125"/>
        <end position="144"/>
    </location>
</feature>
<sequence length="146" mass="15551">MADHEKIAALIAEISRQHGVTLSADDPLMILQTINAMLLGESADAQEEQLKAFKSELEDMSNRWSIAITDKAESVLNAALDASEAAMNERMEAAAKAIIKEVGEHIGTGLQKPLNDGRAVANRNLLASGLTLIAALVVLAAALFHH</sequence>
<keyword evidence="3" id="KW-1185">Reference proteome</keyword>
<evidence type="ECO:0000313" key="3">
    <source>
        <dbReference type="Proteomes" id="UP000182063"/>
    </source>
</evidence>
<reference evidence="2 3" key="1">
    <citation type="submission" date="2016-11" db="EMBL/GenBank/DDBJ databases">
        <title>Complete Genome Sequence of alachlor-degrading Sphingomonas sp. strain JJ-A5.</title>
        <authorList>
            <person name="Lee H."/>
            <person name="Ka J.-O."/>
        </authorList>
    </citation>
    <scope>NUCLEOTIDE SEQUENCE [LARGE SCALE GENOMIC DNA]</scope>
    <source>
        <strain evidence="2 3">JJ-A5</strain>
        <plasmid evidence="3">phsl3</plasmid>
    </source>
</reference>
<keyword evidence="1" id="KW-0472">Membrane</keyword>
<keyword evidence="1" id="KW-0812">Transmembrane</keyword>
<dbReference type="Proteomes" id="UP000182063">
    <property type="component" value="Plasmid pHSL3"/>
</dbReference>
<dbReference type="GO" id="GO:0009372">
    <property type="term" value="P:quorum sensing"/>
    <property type="evidence" value="ECO:0007669"/>
    <property type="project" value="InterPro"/>
</dbReference>
<dbReference type="AlphaFoldDB" id="A0A1L4A0N7"/>
<evidence type="ECO:0000313" key="2">
    <source>
        <dbReference type="EMBL" id="API61436.1"/>
    </source>
</evidence>